<evidence type="ECO:0000256" key="1">
    <source>
        <dbReference type="SAM" id="SignalP"/>
    </source>
</evidence>
<sequence length="288" mass="32851">MKLFVRLLLLVLLAWLPATPGAAQFRKPKPKPAPPVESPLSAEVNRLLAEARVLQLQYKESEALAKYELVLSKAPATYEALWKAAVLSVHIGSRYTDETRKIAYFSAARLYSSRALVIRPEGAESNYVEALALANQATLLTARARLLAYSEMKPYIFKAVALRPDFADAWQLYGRWHFRVDHYNLLERIYSRFFLGGTPGDASSDIAIEALTRAHELEPQRIQFAYDLARIHLTQQHRTRAIAALQDAIEITPETAEQLEISRRCRKLLVQLNRKMLKQVQNRVRELE</sequence>
<evidence type="ECO:0000313" key="2">
    <source>
        <dbReference type="EMBL" id="UOG77085.1"/>
    </source>
</evidence>
<protein>
    <recommendedName>
        <fullName evidence="4">Tetratricopeptide repeat protein</fullName>
    </recommendedName>
</protein>
<dbReference type="Gene3D" id="1.25.40.10">
    <property type="entry name" value="Tetratricopeptide repeat domain"/>
    <property type="match status" value="1"/>
</dbReference>
<dbReference type="SUPFAM" id="SSF48452">
    <property type="entry name" value="TPR-like"/>
    <property type="match status" value="1"/>
</dbReference>
<keyword evidence="1" id="KW-0732">Signal</keyword>
<organism evidence="2 3">
    <name type="scientific">Hymenobacter tibetensis</name>
    <dbReference type="NCBI Taxonomy" id="497967"/>
    <lineage>
        <taxon>Bacteria</taxon>
        <taxon>Pseudomonadati</taxon>
        <taxon>Bacteroidota</taxon>
        <taxon>Cytophagia</taxon>
        <taxon>Cytophagales</taxon>
        <taxon>Hymenobacteraceae</taxon>
        <taxon>Hymenobacter</taxon>
    </lineage>
</organism>
<evidence type="ECO:0000313" key="3">
    <source>
        <dbReference type="Proteomes" id="UP000831113"/>
    </source>
</evidence>
<feature type="chain" id="PRO_5047272334" description="Tetratricopeptide repeat protein" evidence="1">
    <location>
        <begin position="23"/>
        <end position="288"/>
    </location>
</feature>
<evidence type="ECO:0008006" key="4">
    <source>
        <dbReference type="Google" id="ProtNLM"/>
    </source>
</evidence>
<accession>A0ABY4D650</accession>
<feature type="signal peptide" evidence="1">
    <location>
        <begin position="1"/>
        <end position="22"/>
    </location>
</feature>
<dbReference type="Pfam" id="PF21033">
    <property type="entry name" value="RMD1-3"/>
    <property type="match status" value="1"/>
</dbReference>
<dbReference type="RefSeq" id="WP_243802557.1">
    <property type="nucleotide sequence ID" value="NZ_CP094669.1"/>
</dbReference>
<dbReference type="InterPro" id="IPR011990">
    <property type="entry name" value="TPR-like_helical_dom_sf"/>
</dbReference>
<keyword evidence="3" id="KW-1185">Reference proteome</keyword>
<proteinExistence type="predicted"/>
<dbReference type="Proteomes" id="UP000831113">
    <property type="component" value="Chromosome"/>
</dbReference>
<reference evidence="2 3" key="1">
    <citation type="submission" date="2022-03" db="EMBL/GenBank/DDBJ databases">
        <title>Hymenobactersp. isolated from the air.</title>
        <authorList>
            <person name="Won M."/>
            <person name="Kwon S.-W."/>
        </authorList>
    </citation>
    <scope>NUCLEOTIDE SEQUENCE [LARGE SCALE GENOMIC DNA]</scope>
    <source>
        <strain evidence="2 3">KACC 21982</strain>
    </source>
</reference>
<dbReference type="InterPro" id="IPR049039">
    <property type="entry name" value="RMD1-3_a_helical_rpt"/>
</dbReference>
<gene>
    <name evidence="2" type="ORF">MTX78_10885</name>
</gene>
<dbReference type="EMBL" id="CP094669">
    <property type="protein sequence ID" value="UOG77085.1"/>
    <property type="molecule type" value="Genomic_DNA"/>
</dbReference>
<name>A0ABY4D650_9BACT</name>